<sequence length="120" mass="13105">MLKDSFYHITSSDHTDGNFTVAFEFDSDHAIFSGHFPGQPIVPGACMLQIVKEVLAKALGTPVQLKKADNLKFIAPVDPRMAGDTELKISYKNLETGIQVNAQLNVNGVTCFKMQGIFSS</sequence>
<name>A0ABR9XLW3_9SPHI</name>
<dbReference type="Pfam" id="PF22818">
    <property type="entry name" value="ApeI-like"/>
    <property type="match status" value="1"/>
</dbReference>
<comment type="caution">
    <text evidence="2">The sequence shown here is derived from an EMBL/GenBank/DDBJ whole genome shotgun (WGS) entry which is preliminary data.</text>
</comment>
<dbReference type="InterPro" id="IPR029069">
    <property type="entry name" value="HotDog_dom_sf"/>
</dbReference>
<dbReference type="EMBL" id="JADFFM010000002">
    <property type="protein sequence ID" value="MBE9668044.1"/>
    <property type="molecule type" value="Genomic_DNA"/>
</dbReference>
<dbReference type="InterPro" id="IPR054545">
    <property type="entry name" value="ApeI-like"/>
</dbReference>
<dbReference type="SUPFAM" id="SSF54637">
    <property type="entry name" value="Thioesterase/thiol ester dehydrase-isomerase"/>
    <property type="match status" value="1"/>
</dbReference>
<evidence type="ECO:0000313" key="3">
    <source>
        <dbReference type="Proteomes" id="UP000632774"/>
    </source>
</evidence>
<dbReference type="RefSeq" id="WP_194107476.1">
    <property type="nucleotide sequence ID" value="NZ_JADFFM010000002.1"/>
</dbReference>
<dbReference type="Proteomes" id="UP000632774">
    <property type="component" value="Unassembled WGS sequence"/>
</dbReference>
<gene>
    <name evidence="2" type="ORF">IRJ18_16865</name>
</gene>
<feature type="domain" description="ApeI dehydratase-like" evidence="1">
    <location>
        <begin position="13"/>
        <end position="93"/>
    </location>
</feature>
<evidence type="ECO:0000313" key="2">
    <source>
        <dbReference type="EMBL" id="MBE9668044.1"/>
    </source>
</evidence>
<accession>A0ABR9XLW3</accession>
<dbReference type="Gene3D" id="3.10.129.10">
    <property type="entry name" value="Hotdog Thioesterase"/>
    <property type="match status" value="1"/>
</dbReference>
<organism evidence="2 3">
    <name type="scientific">Mucilaginibacter boryungensis</name>
    <dbReference type="NCBI Taxonomy" id="768480"/>
    <lineage>
        <taxon>Bacteria</taxon>
        <taxon>Pseudomonadati</taxon>
        <taxon>Bacteroidota</taxon>
        <taxon>Sphingobacteriia</taxon>
        <taxon>Sphingobacteriales</taxon>
        <taxon>Sphingobacteriaceae</taxon>
        <taxon>Mucilaginibacter</taxon>
    </lineage>
</organism>
<evidence type="ECO:0000259" key="1">
    <source>
        <dbReference type="Pfam" id="PF22818"/>
    </source>
</evidence>
<keyword evidence="3" id="KW-1185">Reference proteome</keyword>
<protein>
    <submittedName>
        <fullName evidence="2">3-hydroxyacyl-ACP dehydratase</fullName>
    </submittedName>
</protein>
<reference evidence="2 3" key="1">
    <citation type="submission" date="2020-10" db="EMBL/GenBank/DDBJ databases">
        <title>Mucilaginibacter mali sp. nov., isolated from rhizosphere soil of apple orchard.</title>
        <authorList>
            <person name="Lee J.-S."/>
            <person name="Kim H.S."/>
            <person name="Kim J.-S."/>
        </authorList>
    </citation>
    <scope>NUCLEOTIDE SEQUENCE [LARGE SCALE GENOMIC DNA]</scope>
    <source>
        <strain evidence="2 3">KCTC 23157</strain>
    </source>
</reference>
<proteinExistence type="predicted"/>